<name>A0A0D0CG31_9AGAM</name>
<dbReference type="SUPFAM" id="SSF75304">
    <property type="entry name" value="Amidase signature (AS) enzymes"/>
    <property type="match status" value="1"/>
</dbReference>
<dbReference type="EMBL" id="KN825745">
    <property type="protein sequence ID" value="KIK81707.1"/>
    <property type="molecule type" value="Genomic_DNA"/>
</dbReference>
<dbReference type="PANTHER" id="PTHR42678">
    <property type="entry name" value="AMIDASE"/>
    <property type="match status" value="1"/>
</dbReference>
<dbReference type="AlphaFoldDB" id="A0A0D0CG31"/>
<protein>
    <recommendedName>
        <fullName evidence="3">Amidase</fullName>
    </recommendedName>
</protein>
<dbReference type="InParanoid" id="A0A0D0CG31"/>
<evidence type="ECO:0000313" key="1">
    <source>
        <dbReference type="EMBL" id="KIK81707.1"/>
    </source>
</evidence>
<evidence type="ECO:0000313" key="2">
    <source>
        <dbReference type="Proteomes" id="UP000054538"/>
    </source>
</evidence>
<dbReference type="InterPro" id="IPR036928">
    <property type="entry name" value="AS_sf"/>
</dbReference>
<evidence type="ECO:0008006" key="3">
    <source>
        <dbReference type="Google" id="ProtNLM"/>
    </source>
</evidence>
<sequence>MLSSTSLVGKHIRVPRAMFLNDTMSGNDPYVNVVFERALETLKELGARIVDPADLPSAFEIYDSNNESVVLGVDFKVQFDAWFDSLVANPSDVASLADLIMFDDKNPSLEEPTNYTDQSILIEPEATTGFNASYYQSLAFDKELGAALETYALGALVLPAPGYTTIPSAIAGYPILTVSLGFYPDNVTLSSAGPNIVYPFRNPHRSLLPWNCME</sequence>
<organism evidence="1 2">
    <name type="scientific">Paxillus rubicundulus Ve08.2h10</name>
    <dbReference type="NCBI Taxonomy" id="930991"/>
    <lineage>
        <taxon>Eukaryota</taxon>
        <taxon>Fungi</taxon>
        <taxon>Dikarya</taxon>
        <taxon>Basidiomycota</taxon>
        <taxon>Agaricomycotina</taxon>
        <taxon>Agaricomycetes</taxon>
        <taxon>Agaricomycetidae</taxon>
        <taxon>Boletales</taxon>
        <taxon>Paxilineae</taxon>
        <taxon>Paxillaceae</taxon>
        <taxon>Paxillus</taxon>
    </lineage>
</organism>
<reference evidence="1 2" key="1">
    <citation type="submission" date="2014-04" db="EMBL/GenBank/DDBJ databases">
        <authorList>
            <consortium name="DOE Joint Genome Institute"/>
            <person name="Kuo A."/>
            <person name="Kohler A."/>
            <person name="Jargeat P."/>
            <person name="Nagy L.G."/>
            <person name="Floudas D."/>
            <person name="Copeland A."/>
            <person name="Barry K.W."/>
            <person name="Cichocki N."/>
            <person name="Veneault-Fourrey C."/>
            <person name="LaButti K."/>
            <person name="Lindquist E.A."/>
            <person name="Lipzen A."/>
            <person name="Lundell T."/>
            <person name="Morin E."/>
            <person name="Murat C."/>
            <person name="Sun H."/>
            <person name="Tunlid A."/>
            <person name="Henrissat B."/>
            <person name="Grigoriev I.V."/>
            <person name="Hibbett D.S."/>
            <person name="Martin F."/>
            <person name="Nordberg H.P."/>
            <person name="Cantor M.N."/>
            <person name="Hua S.X."/>
        </authorList>
    </citation>
    <scope>NUCLEOTIDE SEQUENCE [LARGE SCALE GENOMIC DNA]</scope>
    <source>
        <strain evidence="1 2">Ve08.2h10</strain>
    </source>
</reference>
<reference evidence="2" key="2">
    <citation type="submission" date="2015-01" db="EMBL/GenBank/DDBJ databases">
        <title>Evolutionary Origins and Diversification of the Mycorrhizal Mutualists.</title>
        <authorList>
            <consortium name="DOE Joint Genome Institute"/>
            <consortium name="Mycorrhizal Genomics Consortium"/>
            <person name="Kohler A."/>
            <person name="Kuo A."/>
            <person name="Nagy L.G."/>
            <person name="Floudas D."/>
            <person name="Copeland A."/>
            <person name="Barry K.W."/>
            <person name="Cichocki N."/>
            <person name="Veneault-Fourrey C."/>
            <person name="LaButti K."/>
            <person name="Lindquist E.A."/>
            <person name="Lipzen A."/>
            <person name="Lundell T."/>
            <person name="Morin E."/>
            <person name="Murat C."/>
            <person name="Riley R."/>
            <person name="Ohm R."/>
            <person name="Sun H."/>
            <person name="Tunlid A."/>
            <person name="Henrissat B."/>
            <person name="Grigoriev I.V."/>
            <person name="Hibbett D.S."/>
            <person name="Martin F."/>
        </authorList>
    </citation>
    <scope>NUCLEOTIDE SEQUENCE [LARGE SCALE GENOMIC DNA]</scope>
    <source>
        <strain evidence="2">Ve08.2h10</strain>
    </source>
</reference>
<dbReference type="Proteomes" id="UP000054538">
    <property type="component" value="Unassembled WGS sequence"/>
</dbReference>
<keyword evidence="2" id="KW-1185">Reference proteome</keyword>
<dbReference type="STRING" id="930991.A0A0D0CG31"/>
<dbReference type="Gene3D" id="3.90.1300.10">
    <property type="entry name" value="Amidase signature (AS) domain"/>
    <property type="match status" value="1"/>
</dbReference>
<dbReference type="PANTHER" id="PTHR42678:SF34">
    <property type="entry name" value="OS04G0183300 PROTEIN"/>
    <property type="match status" value="1"/>
</dbReference>
<accession>A0A0D0CG31</accession>
<dbReference type="OrthoDB" id="566138at2759"/>
<proteinExistence type="predicted"/>
<gene>
    <name evidence="1" type="ORF">PAXRUDRAFT_746553</name>
</gene>
<dbReference type="HOGENOM" id="CLU_1289318_0_0_1"/>